<feature type="transmembrane region" description="Helical" evidence="2">
    <location>
        <begin position="446"/>
        <end position="465"/>
    </location>
</feature>
<keyword evidence="2" id="KW-0812">Transmembrane</keyword>
<gene>
    <name evidence="3" type="ORF">CANTADRAFT_24723</name>
</gene>
<dbReference type="OrthoDB" id="4026448at2759"/>
<evidence type="ECO:0000256" key="2">
    <source>
        <dbReference type="SAM" id="Phobius"/>
    </source>
</evidence>
<name>A0A1E4SRB3_9ASCO</name>
<dbReference type="AlphaFoldDB" id="A0A1E4SRB3"/>
<dbReference type="EMBL" id="KV453909">
    <property type="protein sequence ID" value="ODV82038.1"/>
    <property type="molecule type" value="Genomic_DNA"/>
</dbReference>
<keyword evidence="2" id="KW-1133">Transmembrane helix</keyword>
<feature type="compositionally biased region" description="Basic and acidic residues" evidence="1">
    <location>
        <begin position="11"/>
        <end position="20"/>
    </location>
</feature>
<keyword evidence="2" id="KW-0472">Membrane</keyword>
<dbReference type="Proteomes" id="UP000094285">
    <property type="component" value="Unassembled WGS sequence"/>
</dbReference>
<dbReference type="GeneID" id="30981339"/>
<evidence type="ECO:0000313" key="3">
    <source>
        <dbReference type="EMBL" id="ODV82038.1"/>
    </source>
</evidence>
<protein>
    <submittedName>
        <fullName evidence="3">Uncharacterized protein</fullName>
    </submittedName>
</protein>
<evidence type="ECO:0000256" key="1">
    <source>
        <dbReference type="SAM" id="MobiDB-lite"/>
    </source>
</evidence>
<sequence length="467" mass="52730">MAANSPLADSFRPRSDTRRIRHHHDEQASIHKDSIFETAWSKLDPQQSGQLALHRLADLIRMIELELLGEDSPAPFFTHDPIISHHISLTVKNLENTFERCGNELLISKNDMFRLMENVLEDIKIFDYDNMKLYGDFDDYYQDQPVRYYQDNFNNLIVKSGRASARYPDIEYDATIDALVTQVDDMLAENQMTDDDYDDTASLMETAHSDGSPATLYDKDTELLDDVGISKKLSLDLNIKEGSDKFTGFELKKSLEDLQQFHTNLEGKFKNIEIELNQMSNQNNHDFKNLISLNSQNNRMIERVGSLRSELMNISYQLQEVKKPGSAPIIEDPQPIKESIDLTTTINTHKDDAIIQKIINKGNESIPAHEVSPHHLQTPIPSNDIEEGTITHTVPTPTTSANKITTIQVAIPKKTIAEPEDATTESQKLAPGTYTQAPHNNTQINGYTLALIVAILAMVLLIISLSN</sequence>
<reference evidence="4" key="1">
    <citation type="submission" date="2016-05" db="EMBL/GenBank/DDBJ databases">
        <title>Comparative genomics of biotechnologically important yeasts.</title>
        <authorList>
            <consortium name="DOE Joint Genome Institute"/>
            <person name="Riley R."/>
            <person name="Haridas S."/>
            <person name="Wolfe K.H."/>
            <person name="Lopes M.R."/>
            <person name="Hittinger C.T."/>
            <person name="Goker M."/>
            <person name="Salamov A."/>
            <person name="Wisecaver J."/>
            <person name="Long T.M."/>
            <person name="Aerts A.L."/>
            <person name="Barry K."/>
            <person name="Choi C."/>
            <person name="Clum A."/>
            <person name="Coughlan A.Y."/>
            <person name="Deshpande S."/>
            <person name="Douglass A.P."/>
            <person name="Hanson S.J."/>
            <person name="Klenk H.-P."/>
            <person name="Labutti K."/>
            <person name="Lapidus A."/>
            <person name="Lindquist E."/>
            <person name="Lipzen A."/>
            <person name="Meier-Kolthoff J.P."/>
            <person name="Ohm R.A."/>
            <person name="Otillar R.P."/>
            <person name="Pangilinan J."/>
            <person name="Peng Y."/>
            <person name="Rokas A."/>
            <person name="Rosa C.A."/>
            <person name="Scheuner C."/>
            <person name="Sibirny A.A."/>
            <person name="Slot J.C."/>
            <person name="Stielow J.B."/>
            <person name="Sun H."/>
            <person name="Kurtzman C.P."/>
            <person name="Blackwell M."/>
            <person name="Grigoriev I.V."/>
            <person name="Jeffries T.W."/>
        </authorList>
    </citation>
    <scope>NUCLEOTIDE SEQUENCE [LARGE SCALE GENOMIC DNA]</scope>
    <source>
        <strain evidence="4">NRRL Y-17324</strain>
    </source>
</reference>
<dbReference type="RefSeq" id="XP_020067160.1">
    <property type="nucleotide sequence ID" value="XM_020207202.1"/>
</dbReference>
<evidence type="ECO:0000313" key="4">
    <source>
        <dbReference type="Proteomes" id="UP000094285"/>
    </source>
</evidence>
<keyword evidence="4" id="KW-1185">Reference proteome</keyword>
<accession>A0A1E4SRB3</accession>
<feature type="region of interest" description="Disordered" evidence="1">
    <location>
        <begin position="1"/>
        <end position="20"/>
    </location>
</feature>
<organism evidence="3 4">
    <name type="scientific">Suhomyces tanzawaensis NRRL Y-17324</name>
    <dbReference type="NCBI Taxonomy" id="984487"/>
    <lineage>
        <taxon>Eukaryota</taxon>
        <taxon>Fungi</taxon>
        <taxon>Dikarya</taxon>
        <taxon>Ascomycota</taxon>
        <taxon>Saccharomycotina</taxon>
        <taxon>Pichiomycetes</taxon>
        <taxon>Debaryomycetaceae</taxon>
        <taxon>Suhomyces</taxon>
    </lineage>
</organism>
<proteinExistence type="predicted"/>